<reference evidence="2" key="1">
    <citation type="submission" date="2014-11" db="EMBL/GenBank/DDBJ databases">
        <authorList>
            <person name="Otto D Thomas"/>
            <person name="Naeem Raeece"/>
        </authorList>
    </citation>
    <scope>NUCLEOTIDE SEQUENCE</scope>
</reference>
<dbReference type="AlphaFoldDB" id="A0A0G4GNC4"/>
<proteinExistence type="predicted"/>
<organism evidence="2">
    <name type="scientific">Chromera velia CCMP2878</name>
    <dbReference type="NCBI Taxonomy" id="1169474"/>
    <lineage>
        <taxon>Eukaryota</taxon>
        <taxon>Sar</taxon>
        <taxon>Alveolata</taxon>
        <taxon>Colpodellida</taxon>
        <taxon>Chromeraceae</taxon>
        <taxon>Chromera</taxon>
    </lineage>
</organism>
<gene>
    <name evidence="2" type="ORF">Cvel_4966</name>
</gene>
<name>A0A0G4GNC4_9ALVE</name>
<protein>
    <submittedName>
        <fullName evidence="2">Uncharacterized protein</fullName>
    </submittedName>
</protein>
<dbReference type="EMBL" id="CDMZ01001380">
    <property type="protein sequence ID" value="CEM31703.1"/>
    <property type="molecule type" value="Genomic_DNA"/>
</dbReference>
<accession>A0A0G4GNC4</accession>
<sequence>MPLIPHSVSVSTTGDDLPPSSPESGAPKTGVCTSSVDSEAFLHPTSTRATVHLAKESLMTGLGGIDRQSKASKKQGFAVPADALEECSFPLTPISPHARLSKEGVELMDLSTELAAAGVTESCDLHDTTTRQVVGEVLLAAVECRFGKRTVHLADTSRVNGGAKYGEVTARDTGSGVLRNAHHVFHLDKFWPGVTELYAVENEEEAVRATIKEYAFVWGEDWQRLGVEEEEGASACLGRSGMMLQVWMSLTPGEITQHPLALVDRSSLSLTTETTTTQHVIFEKLSDTIALLKASAASDPVEGLRVLWRPRMKFGEAFVFLTTGSPHSAVWVEGEPDARRRSAEMRLLLLDR</sequence>
<feature type="region of interest" description="Disordered" evidence="1">
    <location>
        <begin position="1"/>
        <end position="33"/>
    </location>
</feature>
<evidence type="ECO:0000313" key="2">
    <source>
        <dbReference type="EMBL" id="CEM31703.1"/>
    </source>
</evidence>
<evidence type="ECO:0000256" key="1">
    <source>
        <dbReference type="SAM" id="MobiDB-lite"/>
    </source>
</evidence>
<dbReference type="VEuPathDB" id="CryptoDB:Cvel_4966"/>